<evidence type="ECO:0000313" key="3">
    <source>
        <dbReference type="Proteomes" id="UP000240493"/>
    </source>
</evidence>
<feature type="region of interest" description="Disordered" evidence="1">
    <location>
        <begin position="74"/>
        <end position="96"/>
    </location>
</feature>
<accession>A0A2T3ZQI6</accession>
<evidence type="ECO:0000256" key="1">
    <source>
        <dbReference type="SAM" id="MobiDB-lite"/>
    </source>
</evidence>
<gene>
    <name evidence="2" type="ORF">M441DRAFT_64317</name>
</gene>
<organism evidence="2 3">
    <name type="scientific">Trichoderma asperellum (strain ATCC 204424 / CBS 433.97 / NBRC 101777)</name>
    <dbReference type="NCBI Taxonomy" id="1042311"/>
    <lineage>
        <taxon>Eukaryota</taxon>
        <taxon>Fungi</taxon>
        <taxon>Dikarya</taxon>
        <taxon>Ascomycota</taxon>
        <taxon>Pezizomycotina</taxon>
        <taxon>Sordariomycetes</taxon>
        <taxon>Hypocreomycetidae</taxon>
        <taxon>Hypocreales</taxon>
        <taxon>Hypocreaceae</taxon>
        <taxon>Trichoderma</taxon>
    </lineage>
</organism>
<protein>
    <submittedName>
        <fullName evidence="2">Uncharacterized protein</fullName>
    </submittedName>
</protein>
<sequence>MYMTAPAPRTIVYCLAKVTKQIPACWAAAQAKLAAGAEASKLLRTRLKLAVNTAVSGPAPQHGMQRPLIRRRVASASMGQSHRRSEGPSLTDDSVPKPIAASFVGDGCLDADGGAHEANSCWAGSIGRHGSIRYAVQAM</sequence>
<dbReference type="OrthoDB" id="10587530at2759"/>
<reference evidence="2 3" key="1">
    <citation type="submission" date="2016-07" db="EMBL/GenBank/DDBJ databases">
        <title>Multiple horizontal gene transfer events from other fungi enriched the ability of initially mycotrophic Trichoderma (Ascomycota) to feed on dead plant biomass.</title>
        <authorList>
            <consortium name="DOE Joint Genome Institute"/>
            <person name="Aerts A."/>
            <person name="Atanasova L."/>
            <person name="Chenthamara K."/>
            <person name="Zhang J."/>
            <person name="Grujic M."/>
            <person name="Henrissat B."/>
            <person name="Kuo A."/>
            <person name="Salamov A."/>
            <person name="Lipzen A."/>
            <person name="Labutti K."/>
            <person name="Barry K."/>
            <person name="Miao Y."/>
            <person name="Rahimi M.J."/>
            <person name="Shen Q."/>
            <person name="Grigoriev I.V."/>
            <person name="Kubicek C.P."/>
            <person name="Druzhinina I.S."/>
        </authorList>
    </citation>
    <scope>NUCLEOTIDE SEQUENCE [LARGE SCALE GENOMIC DNA]</scope>
    <source>
        <strain evidence="2 3">CBS 433.97</strain>
    </source>
</reference>
<dbReference type="AlphaFoldDB" id="A0A2T3ZQI6"/>
<dbReference type="Proteomes" id="UP000240493">
    <property type="component" value="Unassembled WGS sequence"/>
</dbReference>
<name>A0A2T3ZQI6_TRIA4</name>
<dbReference type="EMBL" id="KZ679256">
    <property type="protein sequence ID" value="PTB47072.1"/>
    <property type="molecule type" value="Genomic_DNA"/>
</dbReference>
<keyword evidence="3" id="KW-1185">Reference proteome</keyword>
<proteinExistence type="predicted"/>
<evidence type="ECO:0000313" key="2">
    <source>
        <dbReference type="EMBL" id="PTB47072.1"/>
    </source>
</evidence>